<accession>A0A1A3DJG7</accession>
<dbReference type="RefSeq" id="WP_065139163.1">
    <property type="nucleotide sequence ID" value="NZ_LZKS01000005.1"/>
</dbReference>
<gene>
    <name evidence="1" type="ORF">A5640_06165</name>
</gene>
<evidence type="ECO:0000313" key="1">
    <source>
        <dbReference type="EMBL" id="OBJ87792.1"/>
    </source>
</evidence>
<protein>
    <submittedName>
        <fullName evidence="1">Uncharacterized protein</fullName>
    </submittedName>
</protein>
<sequence>MALLAIWPRSSRVCDARYAEDVWPAREYTNPSTATCQHTSLFVAGTDVGSDHRHTISTTNSICKIGHMYFAPPEHINA</sequence>
<evidence type="ECO:0000313" key="2">
    <source>
        <dbReference type="Proteomes" id="UP000093925"/>
    </source>
</evidence>
<proteinExistence type="predicted"/>
<comment type="caution">
    <text evidence="1">The sequence shown here is derived from an EMBL/GenBank/DDBJ whole genome shotgun (WGS) entry which is preliminary data.</text>
</comment>
<dbReference type="AlphaFoldDB" id="A0A1A3DJG7"/>
<reference evidence="1 2" key="1">
    <citation type="submission" date="2016-06" db="EMBL/GenBank/DDBJ databases">
        <authorList>
            <person name="Kjaerup R.B."/>
            <person name="Dalgaard T.S."/>
            <person name="Juul-Madsen H.R."/>
        </authorList>
    </citation>
    <scope>NUCLEOTIDE SEQUENCE [LARGE SCALE GENOMIC DNA]</scope>
    <source>
        <strain evidence="1 2">1276495.2</strain>
    </source>
</reference>
<name>A0A1A3DJG7_MYCAS</name>
<organism evidence="1 2">
    <name type="scientific">Mycobacterium asiaticum</name>
    <dbReference type="NCBI Taxonomy" id="1790"/>
    <lineage>
        <taxon>Bacteria</taxon>
        <taxon>Bacillati</taxon>
        <taxon>Actinomycetota</taxon>
        <taxon>Actinomycetes</taxon>
        <taxon>Mycobacteriales</taxon>
        <taxon>Mycobacteriaceae</taxon>
        <taxon>Mycobacterium</taxon>
    </lineage>
</organism>
<dbReference type="Proteomes" id="UP000093925">
    <property type="component" value="Unassembled WGS sequence"/>
</dbReference>
<dbReference type="EMBL" id="LZLM01000040">
    <property type="protein sequence ID" value="OBJ87792.1"/>
    <property type="molecule type" value="Genomic_DNA"/>
</dbReference>